<reference evidence="6 7" key="2">
    <citation type="journal article" date="2013" name="Genome Announc.">
        <title>Genome Sequence of Growth-Improving Paenibacillus mucilaginosus Strain KNP414.</title>
        <authorList>
            <person name="Lu J.J."/>
            <person name="Wang J.F."/>
            <person name="Hu X.F."/>
        </authorList>
    </citation>
    <scope>NUCLEOTIDE SEQUENCE [LARGE SCALE GENOMIC DNA]</scope>
    <source>
        <strain evidence="6 7">KNP414</strain>
    </source>
</reference>
<dbReference type="InterPro" id="IPR037923">
    <property type="entry name" value="HTH-like"/>
</dbReference>
<gene>
    <name evidence="6" type="ordered locus">KNP414_03255</name>
</gene>
<evidence type="ECO:0000256" key="4">
    <source>
        <dbReference type="ARBA" id="ARBA00023163"/>
    </source>
</evidence>
<dbReference type="GO" id="GO:0043565">
    <property type="term" value="F:sequence-specific DNA binding"/>
    <property type="evidence" value="ECO:0007669"/>
    <property type="project" value="InterPro"/>
</dbReference>
<evidence type="ECO:0000313" key="7">
    <source>
        <dbReference type="Proteomes" id="UP000006620"/>
    </source>
</evidence>
<evidence type="ECO:0000256" key="3">
    <source>
        <dbReference type="ARBA" id="ARBA00023159"/>
    </source>
</evidence>
<evidence type="ECO:0000256" key="2">
    <source>
        <dbReference type="ARBA" id="ARBA00023125"/>
    </source>
</evidence>
<dbReference type="InterPro" id="IPR018062">
    <property type="entry name" value="HTH_AraC-typ_CS"/>
</dbReference>
<name>F8FF95_PAEMK</name>
<dbReference type="Proteomes" id="UP000006620">
    <property type="component" value="Chromosome"/>
</dbReference>
<dbReference type="Pfam" id="PF12833">
    <property type="entry name" value="HTH_18"/>
    <property type="match status" value="1"/>
</dbReference>
<dbReference type="SUPFAM" id="SSF46689">
    <property type="entry name" value="Homeodomain-like"/>
    <property type="match status" value="2"/>
</dbReference>
<dbReference type="InterPro" id="IPR054015">
    <property type="entry name" value="ExsA-like_N"/>
</dbReference>
<sequence length="309" mass="35452">MSLHHTTKQEVAADGRFTHMNDRTLKVPQGLTADSQTQSFLKLKGLSVIESCTLTVNKQGSMYLEDHLVLVVNRGNYRIRYGEQQFTVRPGQMVLLHKAIAVQYEKFGDPDDLLLEYMMFFLKDDLLSDYMKTANLSALRPSAHAPVSIIPVTERLKKYVESLKPYFNEPERIEGELVRLKLLELLFDVADADSDFLCQILQLRRRSDTSIAAVMEENWMNPVSINDLAYLSGRSVSSFKREFQTMYNSPPSQWLRERRLEKAKELLAKSSMSVTDVCFTTGFENVAHFSKTFKKRFGFPPSSIRQQSV</sequence>
<dbReference type="PROSITE" id="PS00041">
    <property type="entry name" value="HTH_ARAC_FAMILY_1"/>
    <property type="match status" value="1"/>
</dbReference>
<keyword evidence="2" id="KW-0238">DNA-binding</keyword>
<dbReference type="SMART" id="SM00342">
    <property type="entry name" value="HTH_ARAC"/>
    <property type="match status" value="1"/>
</dbReference>
<dbReference type="EMBL" id="CP002869">
    <property type="protein sequence ID" value="AEI41813.1"/>
    <property type="molecule type" value="Genomic_DNA"/>
</dbReference>
<dbReference type="Gene3D" id="1.10.10.60">
    <property type="entry name" value="Homeodomain-like"/>
    <property type="match status" value="2"/>
</dbReference>
<dbReference type="InterPro" id="IPR018060">
    <property type="entry name" value="HTH_AraC"/>
</dbReference>
<dbReference type="InterPro" id="IPR050204">
    <property type="entry name" value="AraC_XylS_family_regulators"/>
</dbReference>
<dbReference type="PANTHER" id="PTHR46796">
    <property type="entry name" value="HTH-TYPE TRANSCRIPTIONAL ACTIVATOR RHAS-RELATED"/>
    <property type="match status" value="1"/>
</dbReference>
<dbReference type="InterPro" id="IPR009057">
    <property type="entry name" value="Homeodomain-like_sf"/>
</dbReference>
<dbReference type="HOGENOM" id="CLU_073843_1_0_9"/>
<dbReference type="SUPFAM" id="SSF51215">
    <property type="entry name" value="Regulatory protein AraC"/>
    <property type="match status" value="1"/>
</dbReference>
<evidence type="ECO:0000256" key="1">
    <source>
        <dbReference type="ARBA" id="ARBA00023015"/>
    </source>
</evidence>
<dbReference type="PATRIC" id="fig|1036673.3.peg.2996"/>
<dbReference type="GO" id="GO:0003700">
    <property type="term" value="F:DNA-binding transcription factor activity"/>
    <property type="evidence" value="ECO:0007669"/>
    <property type="project" value="InterPro"/>
</dbReference>
<dbReference type="AlphaFoldDB" id="F8FF95"/>
<keyword evidence="1" id="KW-0805">Transcription regulation</keyword>
<feature type="domain" description="HTH araC/xylS-type" evidence="5">
    <location>
        <begin position="209"/>
        <end position="307"/>
    </location>
</feature>
<evidence type="ECO:0000313" key="6">
    <source>
        <dbReference type="EMBL" id="AEI41813.1"/>
    </source>
</evidence>
<evidence type="ECO:0000259" key="5">
    <source>
        <dbReference type="PROSITE" id="PS01124"/>
    </source>
</evidence>
<keyword evidence="4" id="KW-0804">Transcription</keyword>
<dbReference type="PRINTS" id="PR00032">
    <property type="entry name" value="HTHARAC"/>
</dbReference>
<accession>F8FF95</accession>
<keyword evidence="3" id="KW-0010">Activator</keyword>
<proteinExistence type="predicted"/>
<protein>
    <submittedName>
        <fullName evidence="6">Transcriptional regulator, AraC family</fullName>
    </submittedName>
</protein>
<organism evidence="6 7">
    <name type="scientific">Paenibacillus mucilaginosus (strain KNP414)</name>
    <dbReference type="NCBI Taxonomy" id="1036673"/>
    <lineage>
        <taxon>Bacteria</taxon>
        <taxon>Bacillati</taxon>
        <taxon>Bacillota</taxon>
        <taxon>Bacilli</taxon>
        <taxon>Bacillales</taxon>
        <taxon>Paenibacillaceae</taxon>
        <taxon>Paenibacillus</taxon>
    </lineage>
</organism>
<dbReference type="InterPro" id="IPR020449">
    <property type="entry name" value="Tscrpt_reg_AraC-type_HTH"/>
</dbReference>
<dbReference type="PROSITE" id="PS01124">
    <property type="entry name" value="HTH_ARAC_FAMILY_2"/>
    <property type="match status" value="1"/>
</dbReference>
<dbReference type="KEGG" id="pms:KNP414_03255"/>
<reference evidence="7" key="1">
    <citation type="submission" date="2011-06" db="EMBL/GenBank/DDBJ databases">
        <title>Complete genome sequence of Paenibacillus mucilaginosus KNP414.</title>
        <authorList>
            <person name="Wang J."/>
            <person name="Hu S."/>
            <person name="Hu X."/>
            <person name="Zhang B."/>
            <person name="Dong D."/>
            <person name="Zhang S."/>
            <person name="Zhao K."/>
            <person name="Wu D."/>
        </authorList>
    </citation>
    <scope>NUCLEOTIDE SEQUENCE [LARGE SCALE GENOMIC DNA]</scope>
    <source>
        <strain evidence="7">KNP414</strain>
    </source>
</reference>
<dbReference type="Pfam" id="PF22200">
    <property type="entry name" value="ExsA_N"/>
    <property type="match status" value="1"/>
</dbReference>